<accession>A0ABV0YLD2</accession>
<reference evidence="1 2" key="1">
    <citation type="submission" date="2021-06" db="EMBL/GenBank/DDBJ databases">
        <authorList>
            <person name="Palmer J.M."/>
        </authorList>
    </citation>
    <scope>NUCLEOTIDE SEQUENCE [LARGE SCALE GENOMIC DNA]</scope>
    <source>
        <strain evidence="1 2">AS_MEX2019</strain>
        <tissue evidence="1">Muscle</tissue>
    </source>
</reference>
<evidence type="ECO:0000313" key="1">
    <source>
        <dbReference type="EMBL" id="MEQ2294213.1"/>
    </source>
</evidence>
<keyword evidence="2" id="KW-1185">Reference proteome</keyword>
<name>A0ABV0YLD2_9TELE</name>
<dbReference type="EMBL" id="JAHRIP010037677">
    <property type="protein sequence ID" value="MEQ2294213.1"/>
    <property type="molecule type" value="Genomic_DNA"/>
</dbReference>
<gene>
    <name evidence="1" type="ORF">AMECASPLE_001710</name>
</gene>
<evidence type="ECO:0000313" key="2">
    <source>
        <dbReference type="Proteomes" id="UP001469553"/>
    </source>
</evidence>
<proteinExistence type="predicted"/>
<comment type="caution">
    <text evidence="1">The sequence shown here is derived from an EMBL/GenBank/DDBJ whole genome shotgun (WGS) entry which is preliminary data.</text>
</comment>
<sequence length="83" mass="9263">MKVSAAFNAPLALRREFEYSARCRRFQAGLVKSLGVILGSTLCFAEERSAPQLWNSLLPDLADTLPRFESKLNSPMFKLADSL</sequence>
<organism evidence="1 2">
    <name type="scientific">Ameca splendens</name>
    <dbReference type="NCBI Taxonomy" id="208324"/>
    <lineage>
        <taxon>Eukaryota</taxon>
        <taxon>Metazoa</taxon>
        <taxon>Chordata</taxon>
        <taxon>Craniata</taxon>
        <taxon>Vertebrata</taxon>
        <taxon>Euteleostomi</taxon>
        <taxon>Actinopterygii</taxon>
        <taxon>Neopterygii</taxon>
        <taxon>Teleostei</taxon>
        <taxon>Neoteleostei</taxon>
        <taxon>Acanthomorphata</taxon>
        <taxon>Ovalentaria</taxon>
        <taxon>Atherinomorphae</taxon>
        <taxon>Cyprinodontiformes</taxon>
        <taxon>Goodeidae</taxon>
        <taxon>Ameca</taxon>
    </lineage>
</organism>
<dbReference type="Proteomes" id="UP001469553">
    <property type="component" value="Unassembled WGS sequence"/>
</dbReference>
<protein>
    <submittedName>
        <fullName evidence="1">Uncharacterized protein</fullName>
    </submittedName>
</protein>